<protein>
    <submittedName>
        <fullName evidence="7">Glycoside hydrolase family 32 protein</fullName>
    </submittedName>
</protein>
<dbReference type="InterPro" id="IPR013320">
    <property type="entry name" value="ConA-like_dom_sf"/>
</dbReference>
<proteinExistence type="inferred from homology"/>
<dbReference type="Gene3D" id="2.60.120.560">
    <property type="entry name" value="Exo-inulinase, domain 1"/>
    <property type="match status" value="1"/>
</dbReference>
<dbReference type="InterPro" id="IPR013148">
    <property type="entry name" value="Glyco_hydro_32_N"/>
</dbReference>
<evidence type="ECO:0000259" key="5">
    <source>
        <dbReference type="Pfam" id="PF00251"/>
    </source>
</evidence>
<evidence type="ECO:0000313" key="8">
    <source>
        <dbReference type="Proteomes" id="UP000054337"/>
    </source>
</evidence>
<organism evidence="7 8">
    <name type="scientific">Bipolaris victoriae (strain FI3)</name>
    <name type="common">Victoria blight of oats agent</name>
    <name type="synonym">Cochliobolus victoriae</name>
    <dbReference type="NCBI Taxonomy" id="930091"/>
    <lineage>
        <taxon>Eukaryota</taxon>
        <taxon>Fungi</taxon>
        <taxon>Dikarya</taxon>
        <taxon>Ascomycota</taxon>
        <taxon>Pezizomycotina</taxon>
        <taxon>Dothideomycetes</taxon>
        <taxon>Pleosporomycetidae</taxon>
        <taxon>Pleosporales</taxon>
        <taxon>Pleosporineae</taxon>
        <taxon>Pleosporaceae</taxon>
        <taxon>Bipolaris</taxon>
    </lineage>
</organism>
<evidence type="ECO:0000256" key="3">
    <source>
        <dbReference type="ARBA" id="ARBA00023295"/>
    </source>
</evidence>
<dbReference type="Pfam" id="PF00251">
    <property type="entry name" value="Glyco_hydro_32N"/>
    <property type="match status" value="1"/>
</dbReference>
<gene>
    <name evidence="7" type="ORF">COCVIDRAFT_36426</name>
</gene>
<dbReference type="GO" id="GO:0005987">
    <property type="term" value="P:sucrose catabolic process"/>
    <property type="evidence" value="ECO:0007669"/>
    <property type="project" value="TreeGrafter"/>
</dbReference>
<feature type="domain" description="Glycosyl hydrolase family 32 N-terminal" evidence="5">
    <location>
        <begin position="92"/>
        <end position="407"/>
    </location>
</feature>
<keyword evidence="8" id="KW-1185">Reference proteome</keyword>
<dbReference type="OrthoDB" id="202537at2759"/>
<dbReference type="Pfam" id="PF08244">
    <property type="entry name" value="Glyco_hydro_32C"/>
    <property type="match status" value="1"/>
</dbReference>
<dbReference type="Proteomes" id="UP000054337">
    <property type="component" value="Unassembled WGS sequence"/>
</dbReference>
<dbReference type="SMART" id="SM00640">
    <property type="entry name" value="Glyco_32"/>
    <property type="match status" value="1"/>
</dbReference>
<dbReference type="GeneID" id="26255936"/>
<dbReference type="PANTHER" id="PTHR42800">
    <property type="entry name" value="EXOINULINASE INUD (AFU_ORTHOLOGUE AFUA_5G00480)"/>
    <property type="match status" value="1"/>
</dbReference>
<sequence length="639" mass="69918">MKFSSSRDLVVVLSFATEATSRILVRQPTTIDYNAAPPNLSTLANNSLFETWRPKAHVLPAFGQIGDPCMHYTDPATGLFHVGYLHLGASGATTNDLVTYKDLNPNSAPFIRAGGINDPVAVFDGSVIEKGVNGTPTLLYTSVSYLPIQWTIRYTKGSETQSLAYATDGGKNFTKAKFGPVIPSPPFAINVTGFRDPFVFQSPQFDSLLSKKKDTWYTLISGGVHGVGPSLFLYAQYDDSDSASFQTWEYLGEYWHEAANTTWTESNWAGRWGFNFEVANIFSLDEHGANPSTGETFLTVGAEWSYAPIVPQVSDERDMLWIAGTQSLVDGKLTFEPTMAGRLDAGRSAYAAAGKLLFADSQPSWASGAPDRAITYLWLTGDLYGTSPFPTAQQNWTGSLLLPRELSRCYIDVLDTPLARETGAWRIERESGDGTLRLATLCQKLAREVKTAFKANATNVLTLPANHLSPGEQRKLSHTPKQNHYMLTASLTFSSRTPGLKAGLTILSGAHETTRIVYDIGSELLSVERGRSSAAANTTQGIPTYDEEGRFRLFDLPAHANASRIETLNLSVVVDGGVVEVHANDRFALSTWVRPWYADSKSIGVFVEGEGEGEEKVSVGEVKVYEGLVDAWPKRNKRI</sequence>
<name>W7EXA1_BIPV3</name>
<feature type="domain" description="Glycosyl hydrolase family 32 C-terminal" evidence="6">
    <location>
        <begin position="473"/>
        <end position="624"/>
    </location>
</feature>
<dbReference type="GO" id="GO:0004575">
    <property type="term" value="F:sucrose alpha-glucosidase activity"/>
    <property type="evidence" value="ECO:0007669"/>
    <property type="project" value="TreeGrafter"/>
</dbReference>
<keyword evidence="2 4" id="KW-0378">Hydrolase</keyword>
<evidence type="ECO:0000313" key="7">
    <source>
        <dbReference type="EMBL" id="EUN28642.1"/>
    </source>
</evidence>
<dbReference type="PANTHER" id="PTHR42800:SF3">
    <property type="entry name" value="GLYCOSYL HYDROLASE FAMILY 32 N-TERMINAL DOMAIN-CONTAINING PROTEIN"/>
    <property type="match status" value="1"/>
</dbReference>
<dbReference type="EMBL" id="KI968719">
    <property type="protein sequence ID" value="EUN28642.1"/>
    <property type="molecule type" value="Genomic_DNA"/>
</dbReference>
<dbReference type="HOGENOM" id="CLU_013784_3_0_1"/>
<dbReference type="RefSeq" id="XP_014558225.1">
    <property type="nucleotide sequence ID" value="XM_014702739.1"/>
</dbReference>
<evidence type="ECO:0000256" key="1">
    <source>
        <dbReference type="ARBA" id="ARBA00009902"/>
    </source>
</evidence>
<dbReference type="InterPro" id="IPR013189">
    <property type="entry name" value="Glyco_hydro_32_C"/>
</dbReference>
<dbReference type="InterPro" id="IPR023296">
    <property type="entry name" value="Glyco_hydro_beta-prop_sf"/>
</dbReference>
<dbReference type="GO" id="GO:0005737">
    <property type="term" value="C:cytoplasm"/>
    <property type="evidence" value="ECO:0007669"/>
    <property type="project" value="TreeGrafter"/>
</dbReference>
<comment type="similarity">
    <text evidence="1 4">Belongs to the glycosyl hydrolase 32 family.</text>
</comment>
<dbReference type="SUPFAM" id="SSF75005">
    <property type="entry name" value="Arabinanase/levansucrase/invertase"/>
    <property type="match status" value="1"/>
</dbReference>
<dbReference type="Gene3D" id="2.115.10.20">
    <property type="entry name" value="Glycosyl hydrolase domain, family 43"/>
    <property type="match status" value="1"/>
</dbReference>
<dbReference type="InterPro" id="IPR001362">
    <property type="entry name" value="Glyco_hydro_32"/>
</dbReference>
<reference evidence="7 8" key="1">
    <citation type="journal article" date="2013" name="PLoS Genet.">
        <title>Comparative genome structure, secondary metabolite, and effector coding capacity across Cochliobolus pathogens.</title>
        <authorList>
            <person name="Condon B.J."/>
            <person name="Leng Y."/>
            <person name="Wu D."/>
            <person name="Bushley K.E."/>
            <person name="Ohm R.A."/>
            <person name="Otillar R."/>
            <person name="Martin J."/>
            <person name="Schackwitz W."/>
            <person name="Grimwood J."/>
            <person name="MohdZainudin N."/>
            <person name="Xue C."/>
            <person name="Wang R."/>
            <person name="Manning V.A."/>
            <person name="Dhillon B."/>
            <person name="Tu Z.J."/>
            <person name="Steffenson B.J."/>
            <person name="Salamov A."/>
            <person name="Sun H."/>
            <person name="Lowry S."/>
            <person name="LaButti K."/>
            <person name="Han J."/>
            <person name="Copeland A."/>
            <person name="Lindquist E."/>
            <person name="Barry K."/>
            <person name="Schmutz J."/>
            <person name="Baker S.E."/>
            <person name="Ciuffetti L.M."/>
            <person name="Grigoriev I.V."/>
            <person name="Zhong S."/>
            <person name="Turgeon B.G."/>
        </authorList>
    </citation>
    <scope>NUCLEOTIDE SEQUENCE [LARGE SCALE GENOMIC DNA]</scope>
    <source>
        <strain evidence="7 8">FI3</strain>
    </source>
</reference>
<accession>W7EXA1</accession>
<evidence type="ECO:0000256" key="4">
    <source>
        <dbReference type="RuleBase" id="RU362110"/>
    </source>
</evidence>
<keyword evidence="3 4" id="KW-0326">Glycosidase</keyword>
<evidence type="ECO:0000256" key="2">
    <source>
        <dbReference type="ARBA" id="ARBA00022801"/>
    </source>
</evidence>
<dbReference type="SUPFAM" id="SSF49899">
    <property type="entry name" value="Concanavalin A-like lectins/glucanases"/>
    <property type="match status" value="1"/>
</dbReference>
<dbReference type="CDD" id="cd18621">
    <property type="entry name" value="GH32_XdINV-like"/>
    <property type="match status" value="1"/>
</dbReference>
<dbReference type="AlphaFoldDB" id="W7EXA1"/>
<evidence type="ECO:0000259" key="6">
    <source>
        <dbReference type="Pfam" id="PF08244"/>
    </source>
</evidence>